<keyword evidence="2" id="KW-1185">Reference proteome</keyword>
<proteinExistence type="predicted"/>
<dbReference type="OrthoDB" id="75724at2759"/>
<dbReference type="AlphaFoldDB" id="A0A6V7H727"/>
<protein>
    <submittedName>
        <fullName evidence="1">Uncharacterized protein</fullName>
    </submittedName>
</protein>
<comment type="caution">
    <text evidence="1">The sequence shown here is derived from an EMBL/GenBank/DDBJ whole genome shotgun (WGS) entry which is preliminary data.</text>
</comment>
<name>A0A6V7H727_9HYME</name>
<evidence type="ECO:0000313" key="1">
    <source>
        <dbReference type="EMBL" id="CAD1475267.1"/>
    </source>
</evidence>
<reference evidence="1" key="1">
    <citation type="submission" date="2020-07" db="EMBL/GenBank/DDBJ databases">
        <authorList>
            <person name="Nazaruddin N."/>
        </authorList>
    </citation>
    <scope>NUCLEOTIDE SEQUENCE</scope>
</reference>
<evidence type="ECO:0000313" key="2">
    <source>
        <dbReference type="Proteomes" id="UP000752696"/>
    </source>
</evidence>
<organism evidence="1 2">
    <name type="scientific">Heterotrigona itama</name>
    <dbReference type="NCBI Taxonomy" id="395501"/>
    <lineage>
        <taxon>Eukaryota</taxon>
        <taxon>Metazoa</taxon>
        <taxon>Ecdysozoa</taxon>
        <taxon>Arthropoda</taxon>
        <taxon>Hexapoda</taxon>
        <taxon>Insecta</taxon>
        <taxon>Pterygota</taxon>
        <taxon>Neoptera</taxon>
        <taxon>Endopterygota</taxon>
        <taxon>Hymenoptera</taxon>
        <taxon>Apocrita</taxon>
        <taxon>Aculeata</taxon>
        <taxon>Apoidea</taxon>
        <taxon>Anthophila</taxon>
        <taxon>Apidae</taxon>
        <taxon>Heterotrigona</taxon>
    </lineage>
</organism>
<accession>A0A6V7H727</accession>
<feature type="non-terminal residue" evidence="1">
    <location>
        <position position="65"/>
    </location>
</feature>
<dbReference type="Proteomes" id="UP000752696">
    <property type="component" value="Unassembled WGS sequence"/>
</dbReference>
<gene>
    <name evidence="1" type="ORF">MHI_LOCUS536715</name>
</gene>
<dbReference type="EMBL" id="CAJDYZ010008333">
    <property type="protein sequence ID" value="CAD1475267.1"/>
    <property type="molecule type" value="Genomic_DNA"/>
</dbReference>
<sequence>MERQGDQDVCIITTGDFPHFTIGSFMLKAEFDDGGDFYSEKAKNELRETPEVVVQALKDFKAMLK</sequence>